<reference evidence="2 3" key="1">
    <citation type="submission" date="2020-11" db="EMBL/GenBank/DDBJ databases">
        <title>Draft genome sequencing of a Lachnospiraceae strain isolated from anoxic soil subjected to BSD treatment.</title>
        <authorList>
            <person name="Uek A."/>
            <person name="Tonouchi A."/>
        </authorList>
    </citation>
    <scope>NUCLEOTIDE SEQUENCE [LARGE SCALE GENOMIC DNA]</scope>
    <source>
        <strain evidence="2 3">TB5</strain>
    </source>
</reference>
<dbReference type="Gene3D" id="3.20.20.140">
    <property type="entry name" value="Metal-dependent hydrolases"/>
    <property type="match status" value="1"/>
</dbReference>
<dbReference type="CDD" id="cd07438">
    <property type="entry name" value="PHP_HisPPase_AMP"/>
    <property type="match status" value="1"/>
</dbReference>
<dbReference type="GO" id="GO:0035312">
    <property type="term" value="F:5'-3' DNA exonuclease activity"/>
    <property type="evidence" value="ECO:0007669"/>
    <property type="project" value="TreeGrafter"/>
</dbReference>
<dbReference type="InterPro" id="IPR003141">
    <property type="entry name" value="Pol/His_phosphatase_N"/>
</dbReference>
<dbReference type="PANTHER" id="PTHR42924">
    <property type="entry name" value="EXONUCLEASE"/>
    <property type="match status" value="1"/>
</dbReference>
<dbReference type="SUPFAM" id="SSF89550">
    <property type="entry name" value="PHP domain-like"/>
    <property type="match status" value="1"/>
</dbReference>
<dbReference type="PANTHER" id="PTHR42924:SF3">
    <property type="entry name" value="POLYMERASE_HISTIDINOL PHOSPHATASE N-TERMINAL DOMAIN-CONTAINING PROTEIN"/>
    <property type="match status" value="1"/>
</dbReference>
<dbReference type="AlphaFoldDB" id="A0A7R7IBT0"/>
<dbReference type="Proteomes" id="UP000595897">
    <property type="component" value="Chromosome"/>
</dbReference>
<gene>
    <name evidence="2" type="ORF">bsdtb5_12120</name>
</gene>
<keyword evidence="3" id="KW-1185">Reference proteome</keyword>
<sequence>MKYIDLHVHSNVSDGTLTPKEVVEKAVKMNLAAFALTDHDTVMRISEALNAVKEYQNNGIDLELIPGVEISVAYKSKDIHMLGLFLDYQNETLISELQAVVNDRENRNIKMIANLQNAGIDITLEKLVESEGDSIITRAHFAKYLLEHSYVKSREEAFKKYLGEDGPYYVPRKFITPEKGIELIKAAGGIPVLAHPLLYKLPPKELDSLISRLKNAGLVGIETIYSANVDFDESYVRKLANKYDLLITGGSDFHGANKPLIEMGIGKGNLRIPYSILEKLKEYLTNK</sequence>
<evidence type="ECO:0000259" key="1">
    <source>
        <dbReference type="SMART" id="SM00481"/>
    </source>
</evidence>
<dbReference type="SMART" id="SM00481">
    <property type="entry name" value="POLIIIAc"/>
    <property type="match status" value="1"/>
</dbReference>
<dbReference type="RefSeq" id="WP_271715171.1">
    <property type="nucleotide sequence ID" value="NZ_AP024169.1"/>
</dbReference>
<evidence type="ECO:0000313" key="3">
    <source>
        <dbReference type="Proteomes" id="UP000595897"/>
    </source>
</evidence>
<dbReference type="InterPro" id="IPR052018">
    <property type="entry name" value="PHP_domain"/>
</dbReference>
<dbReference type="Gene3D" id="1.10.150.650">
    <property type="match status" value="1"/>
</dbReference>
<proteinExistence type="predicted"/>
<accession>A0A7R7IBT0</accession>
<protein>
    <submittedName>
        <fullName evidence="2">Phosphatase</fullName>
    </submittedName>
</protein>
<dbReference type="InterPro" id="IPR016195">
    <property type="entry name" value="Pol/histidinol_Pase-like"/>
</dbReference>
<name>A0A7R7IBT0_9FIRM</name>
<dbReference type="InterPro" id="IPR004013">
    <property type="entry name" value="PHP_dom"/>
</dbReference>
<dbReference type="KEGG" id="ahb:bsdtb5_12120"/>
<dbReference type="GO" id="GO:0004534">
    <property type="term" value="F:5'-3' RNA exonuclease activity"/>
    <property type="evidence" value="ECO:0007669"/>
    <property type="project" value="TreeGrafter"/>
</dbReference>
<organism evidence="2 3">
    <name type="scientific">Anaeromicropila herbilytica</name>
    <dbReference type="NCBI Taxonomy" id="2785025"/>
    <lineage>
        <taxon>Bacteria</taxon>
        <taxon>Bacillati</taxon>
        <taxon>Bacillota</taxon>
        <taxon>Clostridia</taxon>
        <taxon>Lachnospirales</taxon>
        <taxon>Lachnospiraceae</taxon>
        <taxon>Anaeromicropila</taxon>
    </lineage>
</organism>
<feature type="domain" description="Polymerase/histidinol phosphatase N-terminal" evidence="1">
    <location>
        <begin position="4"/>
        <end position="74"/>
    </location>
</feature>
<dbReference type="EMBL" id="AP024169">
    <property type="protein sequence ID" value="BCN29917.1"/>
    <property type="molecule type" value="Genomic_DNA"/>
</dbReference>
<evidence type="ECO:0000313" key="2">
    <source>
        <dbReference type="EMBL" id="BCN29917.1"/>
    </source>
</evidence>
<dbReference type="Pfam" id="PF02811">
    <property type="entry name" value="PHP"/>
    <property type="match status" value="1"/>
</dbReference>